<protein>
    <submittedName>
        <fullName evidence="3">SLAP domain-containing protein</fullName>
    </submittedName>
</protein>
<feature type="signal peptide" evidence="1">
    <location>
        <begin position="1"/>
        <end position="20"/>
    </location>
</feature>
<evidence type="ECO:0000313" key="4">
    <source>
        <dbReference type="Proteomes" id="UP001596288"/>
    </source>
</evidence>
<dbReference type="EMBL" id="JBHSSF010000019">
    <property type="protein sequence ID" value="MFC6176643.1"/>
    <property type="molecule type" value="Genomic_DNA"/>
</dbReference>
<evidence type="ECO:0000256" key="1">
    <source>
        <dbReference type="SAM" id="SignalP"/>
    </source>
</evidence>
<dbReference type="RefSeq" id="WP_137610325.1">
    <property type="nucleotide sequence ID" value="NZ_BJDF01000001.1"/>
</dbReference>
<sequence length="987" mass="107695">MKKSKSLVITSLLFSTMILNPSVIQGVIVQADANNQVQVTNTQSTAETNHQEVNDAKTKMVTFHLLVENINGKTEVKNYQVATKPDQKTVTVSDLNEALHNFYKLAETDATKTYEIDSDKGEVKGEIVAFNSFIASTTREIVVKYLDSTNNSNKIADSSMIVKRDVSTVLGKDAPMPRGYVFSGTRPKVSISNNTVTIKVKPANKEQAHEVSKSDVIVKYVNDKDPKAKVADGVIKDVADNATSVSAELVTAPKGYKLVADQKFAVSYGKVTVHIVPAETATKEINVKYLDSTDNTKKFADGKMTVAKNTKKVARETVPLPDGYEISGRRLISIKNGQILVHIKPAKKVVTADTTKEITIKYLDSTNNMNKLADGKMTVDKHTKKVAHETVPLPAGYEVSARRLIVIKNGQILVHVKPIGWNAGHEVSKSDVTVKYVNDKNAKDKITDGVIKDVKDDATSVAAELVSVPKGYKLVADQKFAVSYGKVTVHVVPDTTKEITVKYLDSTDNTKKIADGKMTVDKHAKKVAHETVPLPEGYEISGRRLISIKNGHILAHIKPIGWNANHEAKKSDVTVKYVNDKNAKDKITDGVIKDVVDSATSVSAELVKAPKGYKLVADQKFAVSYGKVTVHVVPDTTKEITVKYLDSTNNMKKIPDGKMTVSKNAKKVAHETVPMPAGYQVSARRLIKIKKGQIFVHVKPIGWNAGHEVSKSDVNDKDTKVKIADGVIKDVKDDATSVAAELVTAPKGYTLVADQKFAVSYGRVIVHVVPENTTVKPAPAKPSKHSVATTYTTAVHFVDHKSGDKVHSTKIVGKHGQKHEVALPEKYDLAAGETNKISTDKKKQSISIKVIKKAVEGTITEHRTTLSVVGNAPLYSKEGKAMSDRALAHNSTWFTDKKLVVEGATYHRVSTNEWVKASDVYSFVTVNKTINTSAKTAKALYDTKGNIIKDRALAASSSWFADRSATINGKQMYRVATNEWVAASDLV</sequence>
<evidence type="ECO:0000313" key="3">
    <source>
        <dbReference type="EMBL" id="MFC6176643.1"/>
    </source>
</evidence>
<feature type="domain" description="S-layer protein C-terminal" evidence="2">
    <location>
        <begin position="939"/>
        <end position="984"/>
    </location>
</feature>
<dbReference type="InterPro" id="IPR024968">
    <property type="entry name" value="SlpA_C_lactobacillus"/>
</dbReference>
<feature type="chain" id="PRO_5046439475" evidence="1">
    <location>
        <begin position="21"/>
        <end position="987"/>
    </location>
</feature>
<comment type="caution">
    <text evidence="3">The sequence shown here is derived from an EMBL/GenBank/DDBJ whole genome shotgun (WGS) entry which is preliminary data.</text>
</comment>
<feature type="domain" description="S-layer protein C-terminal" evidence="2">
    <location>
        <begin position="865"/>
        <end position="918"/>
    </location>
</feature>
<keyword evidence="4" id="KW-1185">Reference proteome</keyword>
<reference evidence="4" key="1">
    <citation type="journal article" date="2019" name="Int. J. Syst. Evol. Microbiol.">
        <title>The Global Catalogue of Microorganisms (GCM) 10K type strain sequencing project: providing services to taxonomists for standard genome sequencing and annotation.</title>
        <authorList>
            <consortium name="The Broad Institute Genomics Platform"/>
            <consortium name="The Broad Institute Genome Sequencing Center for Infectious Disease"/>
            <person name="Wu L."/>
            <person name="Ma J."/>
        </authorList>
    </citation>
    <scope>NUCLEOTIDE SEQUENCE [LARGE SCALE GENOMIC DNA]</scope>
    <source>
        <strain evidence="4">CCM 8927</strain>
    </source>
</reference>
<accession>A0ABW1RNZ6</accession>
<proteinExistence type="predicted"/>
<dbReference type="Proteomes" id="UP001596288">
    <property type="component" value="Unassembled WGS sequence"/>
</dbReference>
<evidence type="ECO:0000259" key="2">
    <source>
        <dbReference type="Pfam" id="PF03217"/>
    </source>
</evidence>
<organism evidence="3 4">
    <name type="scientific">Companilactobacillus huachuanensis</name>
    <dbReference type="NCBI Taxonomy" id="2559914"/>
    <lineage>
        <taxon>Bacteria</taxon>
        <taxon>Bacillati</taxon>
        <taxon>Bacillota</taxon>
        <taxon>Bacilli</taxon>
        <taxon>Lactobacillales</taxon>
        <taxon>Lactobacillaceae</taxon>
        <taxon>Companilactobacillus</taxon>
    </lineage>
</organism>
<name>A0ABW1RNZ6_9LACO</name>
<dbReference type="Pfam" id="PF03217">
    <property type="entry name" value="SlpA"/>
    <property type="match status" value="2"/>
</dbReference>
<keyword evidence="1" id="KW-0732">Signal</keyword>
<gene>
    <name evidence="3" type="ORF">ACFQAV_07305</name>
</gene>